<dbReference type="InterPro" id="IPR037402">
    <property type="entry name" value="YidZ_PBP2"/>
</dbReference>
<dbReference type="SUPFAM" id="SSF53850">
    <property type="entry name" value="Periplasmic binding protein-like II"/>
    <property type="match status" value="1"/>
</dbReference>
<dbReference type="InterPro" id="IPR036390">
    <property type="entry name" value="WH_DNA-bd_sf"/>
</dbReference>
<keyword evidence="4" id="KW-0804">Transcription</keyword>
<keyword evidence="8" id="KW-1185">Reference proteome</keyword>
<evidence type="ECO:0000256" key="1">
    <source>
        <dbReference type="ARBA" id="ARBA00009437"/>
    </source>
</evidence>
<organism evidence="7 8">
    <name type="scientific">Actinacidiphila acididurans</name>
    <dbReference type="NCBI Taxonomy" id="2784346"/>
    <lineage>
        <taxon>Bacteria</taxon>
        <taxon>Bacillati</taxon>
        <taxon>Actinomycetota</taxon>
        <taxon>Actinomycetes</taxon>
        <taxon>Kitasatosporales</taxon>
        <taxon>Streptomycetaceae</taxon>
        <taxon>Actinacidiphila</taxon>
    </lineage>
</organism>
<keyword evidence="2" id="KW-0805">Transcription regulation</keyword>
<name>A0ABS2U1Z4_9ACTN</name>
<gene>
    <name evidence="7" type="ORF">ITX44_34645</name>
</gene>
<evidence type="ECO:0000256" key="2">
    <source>
        <dbReference type="ARBA" id="ARBA00023015"/>
    </source>
</evidence>
<evidence type="ECO:0000313" key="7">
    <source>
        <dbReference type="EMBL" id="MBM9509605.1"/>
    </source>
</evidence>
<dbReference type="PANTHER" id="PTHR30118:SF15">
    <property type="entry name" value="TRANSCRIPTIONAL REGULATORY PROTEIN"/>
    <property type="match status" value="1"/>
</dbReference>
<dbReference type="Pfam" id="PF00126">
    <property type="entry name" value="HTH_1"/>
    <property type="match status" value="1"/>
</dbReference>
<keyword evidence="3" id="KW-0238">DNA-binding</keyword>
<dbReference type="InterPro" id="IPR050389">
    <property type="entry name" value="LysR-type_TF"/>
</dbReference>
<feature type="domain" description="HTH lysR-type" evidence="6">
    <location>
        <begin position="41"/>
        <end position="97"/>
    </location>
</feature>
<comment type="caution">
    <text evidence="7">The sequence shown here is derived from an EMBL/GenBank/DDBJ whole genome shotgun (WGS) entry which is preliminary data.</text>
</comment>
<protein>
    <submittedName>
        <fullName evidence="7">LysR family transcriptional regulator</fullName>
    </submittedName>
</protein>
<dbReference type="PROSITE" id="PS50931">
    <property type="entry name" value="HTH_LYSR"/>
    <property type="match status" value="1"/>
</dbReference>
<evidence type="ECO:0000256" key="4">
    <source>
        <dbReference type="ARBA" id="ARBA00023163"/>
    </source>
</evidence>
<dbReference type="PRINTS" id="PR00039">
    <property type="entry name" value="HTHLYSR"/>
</dbReference>
<dbReference type="Gene3D" id="3.40.190.10">
    <property type="entry name" value="Periplasmic binding protein-like II"/>
    <property type="match status" value="2"/>
</dbReference>
<evidence type="ECO:0000256" key="3">
    <source>
        <dbReference type="ARBA" id="ARBA00023125"/>
    </source>
</evidence>
<dbReference type="EMBL" id="JADKYB010000026">
    <property type="protein sequence ID" value="MBM9509605.1"/>
    <property type="molecule type" value="Genomic_DNA"/>
</dbReference>
<evidence type="ECO:0000256" key="5">
    <source>
        <dbReference type="SAM" id="MobiDB-lite"/>
    </source>
</evidence>
<dbReference type="PANTHER" id="PTHR30118">
    <property type="entry name" value="HTH-TYPE TRANSCRIPTIONAL REGULATOR LEUO-RELATED"/>
    <property type="match status" value="1"/>
</dbReference>
<dbReference type="Proteomes" id="UP000749040">
    <property type="component" value="Unassembled WGS sequence"/>
</dbReference>
<feature type="region of interest" description="Disordered" evidence="5">
    <location>
        <begin position="1"/>
        <end position="21"/>
    </location>
</feature>
<evidence type="ECO:0000313" key="8">
    <source>
        <dbReference type="Proteomes" id="UP000749040"/>
    </source>
</evidence>
<comment type="similarity">
    <text evidence="1">Belongs to the LysR transcriptional regulatory family.</text>
</comment>
<dbReference type="Pfam" id="PF03466">
    <property type="entry name" value="LysR_substrate"/>
    <property type="match status" value="1"/>
</dbReference>
<reference evidence="7 8" key="1">
    <citation type="submission" date="2021-01" db="EMBL/GenBank/DDBJ databases">
        <title>Streptomyces acididurans sp. nov., isolated from a peat swamp forest soil.</title>
        <authorList>
            <person name="Chantavorakit T."/>
            <person name="Duangmal K."/>
        </authorList>
    </citation>
    <scope>NUCLEOTIDE SEQUENCE [LARGE SCALE GENOMIC DNA]</scope>
    <source>
        <strain evidence="7 8">KK5PA1</strain>
    </source>
</reference>
<dbReference type="InterPro" id="IPR005119">
    <property type="entry name" value="LysR_subst-bd"/>
</dbReference>
<dbReference type="InterPro" id="IPR036388">
    <property type="entry name" value="WH-like_DNA-bd_sf"/>
</dbReference>
<dbReference type="Gene3D" id="1.10.10.10">
    <property type="entry name" value="Winged helix-like DNA-binding domain superfamily/Winged helix DNA-binding domain"/>
    <property type="match status" value="1"/>
</dbReference>
<dbReference type="CDD" id="cd08417">
    <property type="entry name" value="PBP2_Nitroaromatics_like"/>
    <property type="match status" value="1"/>
</dbReference>
<dbReference type="SUPFAM" id="SSF46785">
    <property type="entry name" value="Winged helix' DNA-binding domain"/>
    <property type="match status" value="1"/>
</dbReference>
<sequence length="336" mass="36783">MRRPRRADPLPPAAGNGCPPPCGPYIPTGYAVRVEHTQSADLNLLRALAVLLEERHVSRAAERFHLSQSAMSRTLQRLRETFGDELLVRTSGGYELTPRARQLQAELADVLPRLDTMLRGDTFDPATATGEVRVHCTDYATSVLGPEVFRRIFREAPHLSLAVEPLGDHSAADVELGRADLMISGAMAAKPLRWETLFEEDFVCLLSRDHPVTAGRLTLDDLTRHPHVVVAVLSGEQTMVERRLAALGLRRRAGLRVPYFSAAAAALPGTTLIAVLPRRGAEPYADHPAYRIAEAPAEFAPFPYGIAWHPRVDGDPVNRWLRGIVRQAAAGLGDAA</sequence>
<dbReference type="InterPro" id="IPR000847">
    <property type="entry name" value="LysR_HTH_N"/>
</dbReference>
<evidence type="ECO:0000259" key="6">
    <source>
        <dbReference type="PROSITE" id="PS50931"/>
    </source>
</evidence>
<accession>A0ABS2U1Z4</accession>
<proteinExistence type="inferred from homology"/>